<name>A0A318EML7_9FIRM</name>
<evidence type="ECO:0000313" key="1">
    <source>
        <dbReference type="EMBL" id="PXV85417.1"/>
    </source>
</evidence>
<dbReference type="EMBL" id="QICS01000017">
    <property type="protein sequence ID" value="PXV85417.1"/>
    <property type="molecule type" value="Genomic_DNA"/>
</dbReference>
<accession>A0A318EML7</accession>
<reference evidence="1 2" key="1">
    <citation type="submission" date="2018-05" db="EMBL/GenBank/DDBJ databases">
        <title>Genomic Encyclopedia of Type Strains, Phase IV (KMG-IV): sequencing the most valuable type-strain genomes for metagenomic binning, comparative biology and taxonomic classification.</title>
        <authorList>
            <person name="Goeker M."/>
        </authorList>
    </citation>
    <scope>NUCLEOTIDE SEQUENCE [LARGE SCALE GENOMIC DNA]</scope>
    <source>
        <strain evidence="1 2">DSM 28816</strain>
    </source>
</reference>
<organism evidence="1 2">
    <name type="scientific">Lachnotalea glycerini</name>
    <dbReference type="NCBI Taxonomy" id="1763509"/>
    <lineage>
        <taxon>Bacteria</taxon>
        <taxon>Bacillati</taxon>
        <taxon>Bacillota</taxon>
        <taxon>Clostridia</taxon>
        <taxon>Lachnospirales</taxon>
        <taxon>Lachnospiraceae</taxon>
        <taxon>Lachnotalea</taxon>
    </lineage>
</organism>
<sequence>MYKLLLESKSEHFGAVINTSEMGQGVLITKFCLECVNQSP</sequence>
<gene>
    <name evidence="1" type="ORF">C8E03_11753</name>
</gene>
<dbReference type="Proteomes" id="UP000247523">
    <property type="component" value="Unassembled WGS sequence"/>
</dbReference>
<dbReference type="AlphaFoldDB" id="A0A318EML7"/>
<proteinExistence type="predicted"/>
<protein>
    <submittedName>
        <fullName evidence="1">Uncharacterized protein</fullName>
    </submittedName>
</protein>
<comment type="caution">
    <text evidence="1">The sequence shown here is derived from an EMBL/GenBank/DDBJ whole genome shotgun (WGS) entry which is preliminary data.</text>
</comment>
<dbReference type="RefSeq" id="WP_278321203.1">
    <property type="nucleotide sequence ID" value="NZ_QICS01000017.1"/>
</dbReference>
<evidence type="ECO:0000313" key="2">
    <source>
        <dbReference type="Proteomes" id="UP000247523"/>
    </source>
</evidence>